<gene>
    <name evidence="5" type="ORF">TPAB3V08_LOCUS725</name>
</gene>
<feature type="domain" description="ABC transporter" evidence="4">
    <location>
        <begin position="205"/>
        <end position="430"/>
    </location>
</feature>
<dbReference type="PROSITE" id="PS50893">
    <property type="entry name" value="ABC_TRANSPORTER_2"/>
    <property type="match status" value="1"/>
</dbReference>
<dbReference type="InterPro" id="IPR026082">
    <property type="entry name" value="ABCA"/>
</dbReference>
<keyword evidence="2" id="KW-0067">ATP-binding</keyword>
<feature type="transmembrane region" description="Helical" evidence="3">
    <location>
        <begin position="623"/>
        <end position="640"/>
    </location>
</feature>
<dbReference type="PANTHER" id="PTHR19229">
    <property type="entry name" value="ATP-BINDING CASSETTE TRANSPORTER SUBFAMILY A ABCA"/>
    <property type="match status" value="1"/>
</dbReference>
<name>A0ABN7NFN6_TIMPD</name>
<reference evidence="5" key="1">
    <citation type="submission" date="2021-03" db="EMBL/GenBank/DDBJ databases">
        <authorList>
            <person name="Tran Van P."/>
        </authorList>
    </citation>
    <scope>NUCLEOTIDE SEQUENCE</scope>
</reference>
<dbReference type="EMBL" id="CAJPIN010000583">
    <property type="protein sequence ID" value="CAG2053674.1"/>
    <property type="molecule type" value="Genomic_DNA"/>
</dbReference>
<dbReference type="SUPFAM" id="SSF52540">
    <property type="entry name" value="P-loop containing nucleoside triphosphate hydrolases"/>
    <property type="match status" value="1"/>
</dbReference>
<dbReference type="Pfam" id="PF00005">
    <property type="entry name" value="ABC_tran"/>
    <property type="match status" value="1"/>
</dbReference>
<comment type="caution">
    <text evidence="5">The sequence shown here is derived from an EMBL/GenBank/DDBJ whole genome shotgun (WGS) entry which is preliminary data.</text>
</comment>
<keyword evidence="1" id="KW-0547">Nucleotide-binding</keyword>
<keyword evidence="3" id="KW-0812">Transmembrane</keyword>
<evidence type="ECO:0000313" key="6">
    <source>
        <dbReference type="Proteomes" id="UP001153148"/>
    </source>
</evidence>
<feature type="transmembrane region" description="Helical" evidence="3">
    <location>
        <begin position="90"/>
        <end position="112"/>
    </location>
</feature>
<evidence type="ECO:0000259" key="4">
    <source>
        <dbReference type="PROSITE" id="PS50893"/>
    </source>
</evidence>
<dbReference type="Gene3D" id="3.40.50.300">
    <property type="entry name" value="P-loop containing nucleotide triphosphate hydrolases"/>
    <property type="match status" value="1"/>
</dbReference>
<dbReference type="InterPro" id="IPR003593">
    <property type="entry name" value="AAA+_ATPase"/>
</dbReference>
<keyword evidence="3" id="KW-1133">Transmembrane helix</keyword>
<protein>
    <recommendedName>
        <fullName evidence="4">ABC transporter domain-containing protein</fullName>
    </recommendedName>
</protein>
<dbReference type="InterPro" id="IPR003439">
    <property type="entry name" value="ABC_transporter-like_ATP-bd"/>
</dbReference>
<dbReference type="PROSITE" id="PS00211">
    <property type="entry name" value="ABC_TRANSPORTER_1"/>
    <property type="match status" value="1"/>
</dbReference>
<keyword evidence="6" id="KW-1185">Reference proteome</keyword>
<keyword evidence="3" id="KW-0472">Membrane</keyword>
<evidence type="ECO:0000256" key="3">
    <source>
        <dbReference type="SAM" id="Phobius"/>
    </source>
</evidence>
<accession>A0ABN7NFN6</accession>
<feature type="transmembrane region" description="Helical" evidence="3">
    <location>
        <begin position="132"/>
        <end position="155"/>
    </location>
</feature>
<evidence type="ECO:0000256" key="2">
    <source>
        <dbReference type="ARBA" id="ARBA00022840"/>
    </source>
</evidence>
<evidence type="ECO:0000313" key="5">
    <source>
        <dbReference type="EMBL" id="CAG2053674.1"/>
    </source>
</evidence>
<evidence type="ECO:0000256" key="1">
    <source>
        <dbReference type="ARBA" id="ARBA00022741"/>
    </source>
</evidence>
<dbReference type="Proteomes" id="UP001153148">
    <property type="component" value="Unassembled WGS sequence"/>
</dbReference>
<sequence>MSINRDAICLKPSPVIEVISSTPDEVVLVAEIDTAISGKCCFVHCQYSAEKLRICRVVVQQPLAECPTVSKIEIWAQLLHRLQMEGVKQLIMYFYPHGCLWQLIVMYFYLALVLDLSGDGVSFDNLWSGPGIPFGGSLIMMALDILIYGFLAYYLDCVLPRFWCPKKTTPRIPSVNGESGSFNTAEELNNDVEPVARELKGREAIKIVDLFKTFHACRKPEVKAVNGINLTIYEGQITAILGHNGAGKTTLFNILTGLTAPSAGTAFVFGYDIRGYLPASVAYLANALVVLSSTAEDGEIEGIPPSLIDLEVSKTLRDIDLVDKANTFSKHLSGGQKRKLSVGIAVIGDPKIIILDEPTAGVDPYSRRHMWSVLQNRRHGKVILLTTHFMDEADILADRKAVVSKGRLRCCGSSLFLKNKFGIGYHLTLVLDGVAREHAITRLVMSHVAKAEKARRHGRELSFILPHNAVDNFAPLFSAIEAEKSTRSGRLGIGSYGVSMTTLEEVFLHLERDEETDGTMDNLSKKMVRNRALSRSLSLQSKSTSYQSLQNEGAVISSGDTTIKGVPNICGDTQVDGNPNQLTEHHVTGLGFDPVETKPNAYQIILALLRLRILRMVRDIQKLYFMIVLPLGFAALGLYLNSIQTIESKMKSLVLNGDTYKTETRIAFHNATKTQLDNMIQGLELSGVEAMDLYNGNFSLLLDMAPHMAAFNINTYEIPELAITTIYNDTAQHSLPIVLNILSNTFYR</sequence>
<dbReference type="SMART" id="SM00382">
    <property type="entry name" value="AAA"/>
    <property type="match status" value="1"/>
</dbReference>
<dbReference type="CDD" id="cd03263">
    <property type="entry name" value="ABC_subfamily_A"/>
    <property type="match status" value="1"/>
</dbReference>
<dbReference type="PANTHER" id="PTHR19229:SF274">
    <property type="entry name" value="ABC-TYPE ORGANIC ANION TRANSPORTER ABCA8"/>
    <property type="match status" value="1"/>
</dbReference>
<dbReference type="InterPro" id="IPR027417">
    <property type="entry name" value="P-loop_NTPase"/>
</dbReference>
<organism evidence="5 6">
    <name type="scientific">Timema podura</name>
    <name type="common">Walking stick</name>
    <dbReference type="NCBI Taxonomy" id="61482"/>
    <lineage>
        <taxon>Eukaryota</taxon>
        <taxon>Metazoa</taxon>
        <taxon>Ecdysozoa</taxon>
        <taxon>Arthropoda</taxon>
        <taxon>Hexapoda</taxon>
        <taxon>Insecta</taxon>
        <taxon>Pterygota</taxon>
        <taxon>Neoptera</taxon>
        <taxon>Polyneoptera</taxon>
        <taxon>Phasmatodea</taxon>
        <taxon>Timematodea</taxon>
        <taxon>Timematoidea</taxon>
        <taxon>Timematidae</taxon>
        <taxon>Timema</taxon>
    </lineage>
</organism>
<proteinExistence type="predicted"/>
<dbReference type="InterPro" id="IPR017871">
    <property type="entry name" value="ABC_transporter-like_CS"/>
</dbReference>